<name>A0ACC2MLL5_PERAE</name>
<dbReference type="EMBL" id="CM056810">
    <property type="protein sequence ID" value="KAJ8646662.1"/>
    <property type="molecule type" value="Genomic_DNA"/>
</dbReference>
<reference evidence="1 2" key="1">
    <citation type="journal article" date="2022" name="Hortic Res">
        <title>A haplotype resolved chromosomal level avocado genome allows analysis of novel avocado genes.</title>
        <authorList>
            <person name="Nath O."/>
            <person name="Fletcher S.J."/>
            <person name="Hayward A."/>
            <person name="Shaw L.M."/>
            <person name="Masouleh A.K."/>
            <person name="Furtado A."/>
            <person name="Henry R.J."/>
            <person name="Mitter N."/>
        </authorList>
    </citation>
    <scope>NUCLEOTIDE SEQUENCE [LARGE SCALE GENOMIC DNA]</scope>
    <source>
        <strain evidence="2">cv. Hass</strain>
    </source>
</reference>
<evidence type="ECO:0000313" key="2">
    <source>
        <dbReference type="Proteomes" id="UP001234297"/>
    </source>
</evidence>
<dbReference type="Proteomes" id="UP001234297">
    <property type="component" value="Chromosome 2"/>
</dbReference>
<organism evidence="1 2">
    <name type="scientific">Persea americana</name>
    <name type="common">Avocado</name>
    <dbReference type="NCBI Taxonomy" id="3435"/>
    <lineage>
        <taxon>Eukaryota</taxon>
        <taxon>Viridiplantae</taxon>
        <taxon>Streptophyta</taxon>
        <taxon>Embryophyta</taxon>
        <taxon>Tracheophyta</taxon>
        <taxon>Spermatophyta</taxon>
        <taxon>Magnoliopsida</taxon>
        <taxon>Magnoliidae</taxon>
        <taxon>Laurales</taxon>
        <taxon>Lauraceae</taxon>
        <taxon>Persea</taxon>
    </lineage>
</organism>
<gene>
    <name evidence="1" type="ORF">MRB53_008410</name>
</gene>
<sequence length="86" mass="9438">MTVMAAKQAPKLGTVIGVDLGMTYSCMGVYRNGRVEIIPNEQGNRITPAMVAFIDIELLIGEAAKNQAALNPERTMYGVKRLIERK</sequence>
<proteinExistence type="predicted"/>
<keyword evidence="2" id="KW-1185">Reference proteome</keyword>
<protein>
    <submittedName>
        <fullName evidence="1">Uncharacterized protein</fullName>
    </submittedName>
</protein>
<comment type="caution">
    <text evidence="1">The sequence shown here is derived from an EMBL/GenBank/DDBJ whole genome shotgun (WGS) entry which is preliminary data.</text>
</comment>
<accession>A0ACC2MLL5</accession>
<evidence type="ECO:0000313" key="1">
    <source>
        <dbReference type="EMBL" id="KAJ8646662.1"/>
    </source>
</evidence>